<dbReference type="EMBL" id="JABBPG010000005">
    <property type="protein sequence ID" value="NOU51604.1"/>
    <property type="molecule type" value="Genomic_DNA"/>
</dbReference>
<protein>
    <submittedName>
        <fullName evidence="5">Pilin</fullName>
    </submittedName>
</protein>
<evidence type="ECO:0000256" key="4">
    <source>
        <dbReference type="SAM" id="Phobius"/>
    </source>
</evidence>
<evidence type="ECO:0000256" key="1">
    <source>
        <dbReference type="ARBA" id="ARBA00005233"/>
    </source>
</evidence>
<feature type="transmembrane region" description="Helical" evidence="4">
    <location>
        <begin position="12"/>
        <end position="32"/>
    </location>
</feature>
<dbReference type="InterPro" id="IPR045584">
    <property type="entry name" value="Pilin-like"/>
</dbReference>
<comment type="similarity">
    <text evidence="1 3">Belongs to the N-Me-Phe pilin family.</text>
</comment>
<keyword evidence="4" id="KW-0812">Transmembrane</keyword>
<evidence type="ECO:0000256" key="3">
    <source>
        <dbReference type="RuleBase" id="RU000389"/>
    </source>
</evidence>
<sequence length="142" mass="14645">MAKQQQGGFTLIELMIVVAIIGILAAVALPAYQDYVARAQASEAVSLSTGAKTAIAEYYQTNGSYPGTATSLAVSDLAATGTYSTLAVTEDTGVIVVTMGSATGAMKDKKFTFSPVTTNNAFKWTCTSDADANLLPKGCTKA</sequence>
<dbReference type="Gene3D" id="3.30.700.10">
    <property type="entry name" value="Glycoprotein, Type 4 Pilin"/>
    <property type="match status" value="1"/>
</dbReference>
<dbReference type="GO" id="GO:0009289">
    <property type="term" value="C:pilus"/>
    <property type="evidence" value="ECO:0007669"/>
    <property type="project" value="InterPro"/>
</dbReference>
<evidence type="ECO:0000256" key="2">
    <source>
        <dbReference type="ARBA" id="ARBA00022481"/>
    </source>
</evidence>
<dbReference type="Pfam" id="PF00114">
    <property type="entry name" value="Pilin"/>
    <property type="match status" value="1"/>
</dbReference>
<name>A0A849VIE3_9GAMM</name>
<evidence type="ECO:0000313" key="5">
    <source>
        <dbReference type="EMBL" id="NOU51604.1"/>
    </source>
</evidence>
<evidence type="ECO:0000313" key="6">
    <source>
        <dbReference type="Proteomes" id="UP000586305"/>
    </source>
</evidence>
<dbReference type="AlphaFoldDB" id="A0A849VIE3"/>
<dbReference type="InterPro" id="IPR012902">
    <property type="entry name" value="N_methyl_site"/>
</dbReference>
<dbReference type="PANTHER" id="PTHR30093:SF34">
    <property type="entry name" value="PREPILIN PEPTIDASE-DEPENDENT PROTEIN D"/>
    <property type="match status" value="1"/>
</dbReference>
<organism evidence="5 6">
    <name type="scientific">Pseudoalteromonas caenipelagi</name>
    <dbReference type="NCBI Taxonomy" id="2726988"/>
    <lineage>
        <taxon>Bacteria</taxon>
        <taxon>Pseudomonadati</taxon>
        <taxon>Pseudomonadota</taxon>
        <taxon>Gammaproteobacteria</taxon>
        <taxon>Alteromonadales</taxon>
        <taxon>Pseudoalteromonadaceae</taxon>
        <taxon>Pseudoalteromonas</taxon>
    </lineage>
</organism>
<reference evidence="5 6" key="1">
    <citation type="submission" date="2020-04" db="EMBL/GenBank/DDBJ databases">
        <title>Pseudoalteromonas caenipelagi sp. nov., isolated from a tidal flat.</title>
        <authorList>
            <person name="Park S."/>
            <person name="Yoon J.-H."/>
        </authorList>
    </citation>
    <scope>NUCLEOTIDE SEQUENCE [LARGE SCALE GENOMIC DNA]</scope>
    <source>
        <strain evidence="5 6">JBTF-M23</strain>
    </source>
</reference>
<keyword evidence="6" id="KW-1185">Reference proteome</keyword>
<dbReference type="RefSeq" id="WP_171626659.1">
    <property type="nucleotide sequence ID" value="NZ_JABBPG010000005.1"/>
</dbReference>
<dbReference type="GO" id="GO:0007155">
    <property type="term" value="P:cell adhesion"/>
    <property type="evidence" value="ECO:0007669"/>
    <property type="project" value="InterPro"/>
</dbReference>
<keyword evidence="3" id="KW-0281">Fimbrium</keyword>
<dbReference type="Proteomes" id="UP000586305">
    <property type="component" value="Unassembled WGS sequence"/>
</dbReference>
<proteinExistence type="inferred from homology"/>
<dbReference type="SUPFAM" id="SSF54523">
    <property type="entry name" value="Pili subunits"/>
    <property type="match status" value="1"/>
</dbReference>
<dbReference type="InterPro" id="IPR001082">
    <property type="entry name" value="Pilin"/>
</dbReference>
<gene>
    <name evidence="5" type="ORF">HG263_13800</name>
</gene>
<keyword evidence="4" id="KW-1133">Transmembrane helix</keyword>
<dbReference type="Pfam" id="PF07963">
    <property type="entry name" value="N_methyl"/>
    <property type="match status" value="1"/>
</dbReference>
<dbReference type="PANTHER" id="PTHR30093">
    <property type="entry name" value="GENERAL SECRETION PATHWAY PROTEIN G"/>
    <property type="match status" value="1"/>
</dbReference>
<comment type="caution">
    <text evidence="5">The sequence shown here is derived from an EMBL/GenBank/DDBJ whole genome shotgun (WGS) entry which is preliminary data.</text>
</comment>
<keyword evidence="4" id="KW-0472">Membrane</keyword>
<accession>A0A849VIE3</accession>
<dbReference type="PROSITE" id="PS00409">
    <property type="entry name" value="PROKAR_NTER_METHYL"/>
    <property type="match status" value="1"/>
</dbReference>
<keyword evidence="2" id="KW-0488">Methylation</keyword>
<dbReference type="NCBIfam" id="TIGR02532">
    <property type="entry name" value="IV_pilin_GFxxxE"/>
    <property type="match status" value="1"/>
</dbReference>